<dbReference type="PANTHER" id="PTHR42917">
    <property type="entry name" value="2,4-DIENOYL-COA REDUCTASE"/>
    <property type="match status" value="1"/>
</dbReference>
<dbReference type="InterPro" id="IPR001155">
    <property type="entry name" value="OxRdtase_FMN_N"/>
</dbReference>
<feature type="domain" description="NADH:flavin oxidoreductase/NADH oxidase N-terminal" evidence="10">
    <location>
        <begin position="8"/>
        <end position="351"/>
    </location>
</feature>
<evidence type="ECO:0000259" key="11">
    <source>
        <dbReference type="Pfam" id="PF07992"/>
    </source>
</evidence>
<keyword evidence="7" id="KW-0560">Oxidoreductase</keyword>
<evidence type="ECO:0000259" key="10">
    <source>
        <dbReference type="Pfam" id="PF00724"/>
    </source>
</evidence>
<proteinExistence type="inferred from homology"/>
<evidence type="ECO:0000256" key="7">
    <source>
        <dbReference type="ARBA" id="ARBA00023002"/>
    </source>
</evidence>
<feature type="domain" description="FAD/NAD(P)-binding" evidence="11">
    <location>
        <begin position="397"/>
        <end position="619"/>
    </location>
</feature>
<dbReference type="SUPFAM" id="SSF51395">
    <property type="entry name" value="FMN-linked oxidoreductases"/>
    <property type="match status" value="1"/>
</dbReference>
<comment type="similarity">
    <text evidence="3">In the N-terminal section; belongs to the NADH:flavin oxidoreductase/NADH oxidase family.</text>
</comment>
<evidence type="ECO:0000313" key="13">
    <source>
        <dbReference type="Proteomes" id="UP000746471"/>
    </source>
</evidence>
<keyword evidence="8" id="KW-0408">Iron</keyword>
<keyword evidence="4" id="KW-0285">Flavoprotein</keyword>
<dbReference type="EMBL" id="JAHBCL010000028">
    <property type="protein sequence ID" value="MBS7527931.1"/>
    <property type="molecule type" value="Genomic_DNA"/>
</dbReference>
<name>A0ABS5PU90_9FIRM</name>
<comment type="cofactor">
    <cofactor evidence="2">
        <name>[4Fe-4S] cluster</name>
        <dbReference type="ChEBI" id="CHEBI:49883"/>
    </cofactor>
</comment>
<evidence type="ECO:0000256" key="2">
    <source>
        <dbReference type="ARBA" id="ARBA00001966"/>
    </source>
</evidence>
<keyword evidence="5" id="KW-0288">FMN</keyword>
<dbReference type="InterPro" id="IPR013785">
    <property type="entry name" value="Aldolase_TIM"/>
</dbReference>
<dbReference type="SUPFAM" id="SSF51905">
    <property type="entry name" value="FAD/NAD(P)-binding domain"/>
    <property type="match status" value="1"/>
</dbReference>
<keyword evidence="6" id="KW-0479">Metal-binding</keyword>
<dbReference type="PRINTS" id="PR00411">
    <property type="entry name" value="PNDRDTASEI"/>
</dbReference>
<dbReference type="Gene3D" id="3.40.50.720">
    <property type="entry name" value="NAD(P)-binding Rossmann-like Domain"/>
    <property type="match status" value="1"/>
</dbReference>
<evidence type="ECO:0000313" key="12">
    <source>
        <dbReference type="EMBL" id="MBS7527931.1"/>
    </source>
</evidence>
<evidence type="ECO:0000256" key="5">
    <source>
        <dbReference type="ARBA" id="ARBA00022643"/>
    </source>
</evidence>
<dbReference type="Gene3D" id="3.50.50.60">
    <property type="entry name" value="FAD/NAD(P)-binding domain"/>
    <property type="match status" value="1"/>
</dbReference>
<evidence type="ECO:0000256" key="6">
    <source>
        <dbReference type="ARBA" id="ARBA00022723"/>
    </source>
</evidence>
<evidence type="ECO:0000256" key="4">
    <source>
        <dbReference type="ARBA" id="ARBA00022630"/>
    </source>
</evidence>
<dbReference type="InterPro" id="IPR051793">
    <property type="entry name" value="NADH:flavin_oxidoreductase"/>
</dbReference>
<sequence length="660" mass="71398">MECNYSHLLSPFKIGKLSIKNRMVVAPMGDGYLGLNGPRGEFSDQGIEFMVERAQGGFGLMITGCQFTDNKVEKGDPISSLLDNQGPFIYQGQELNERAAAYGMKIFGQISMGLGRNYPGLLSSSENEVFDFPHLTSQALTVEQIQAKIDCVIEGAKVMRAAGFSGVEIHALHWGYLLDQFAMSITNKRTDEYGGSLENRLRPCKQIVEGVKAACGSEYPVSIRLGAKSFIQALNKADLHGMHEAGRTLEESVEVAKLLEKYGYDVLNVDAGMYDSFYYACSPSYMQDGYCINLAAELKKAVNIPVICGSAMNNPDMDDEAVAQGKIDAVSLGRQALADSHFVKKLEMGKPEKIRPCIGCLCCLNKLQTGTPVTCAVNPASRRELTYHLEKTIEPKKIMVVGGGVAGMEAAKTAKLRGHEVELYEKDTRLGGVLHAAGAHDFKPTLHRLIAWYVNEIKEMNIPVHLGEDMTAEKIIAKKPDVVILALGGEPLMPCIDGIDGDNCISAEVMLNKGIDPGQKVIVVGGGLVGCETAIELAQKGKSVTIVEAGPAILAASNSVPISYRQMVPDLIEDLSVEVKANCRIEAVNSKGAVVLDTEKNKKLEIEADTVVISIGRKSIASIEKDLYGKGIAVYSCGDMNRVGLVYTSVTAAYEITRHI</sequence>
<organism evidence="12 13">
    <name type="scientific">Fusibacter paucivorans</name>
    <dbReference type="NCBI Taxonomy" id="76009"/>
    <lineage>
        <taxon>Bacteria</taxon>
        <taxon>Bacillati</taxon>
        <taxon>Bacillota</taxon>
        <taxon>Clostridia</taxon>
        <taxon>Eubacteriales</taxon>
        <taxon>Eubacteriales Family XII. Incertae Sedis</taxon>
        <taxon>Fusibacter</taxon>
    </lineage>
</organism>
<reference evidence="12 13" key="1">
    <citation type="submission" date="2021-05" db="EMBL/GenBank/DDBJ databases">
        <title>Fusibacter ferrireducens sp. nov., an anaerobic, sulfur- and Fe-reducing bacterium isolated from the mangrove sediment.</title>
        <authorList>
            <person name="Qiu D."/>
        </authorList>
    </citation>
    <scope>NUCLEOTIDE SEQUENCE [LARGE SCALE GENOMIC DNA]</scope>
    <source>
        <strain evidence="12 13">DSM 12116</strain>
    </source>
</reference>
<comment type="caution">
    <text evidence="12">The sequence shown here is derived from an EMBL/GenBank/DDBJ whole genome shotgun (WGS) entry which is preliminary data.</text>
</comment>
<comment type="cofactor">
    <cofactor evidence="1">
        <name>FMN</name>
        <dbReference type="ChEBI" id="CHEBI:58210"/>
    </cofactor>
</comment>
<evidence type="ECO:0000256" key="9">
    <source>
        <dbReference type="ARBA" id="ARBA00023014"/>
    </source>
</evidence>
<dbReference type="Proteomes" id="UP000746471">
    <property type="component" value="Unassembled WGS sequence"/>
</dbReference>
<protein>
    <submittedName>
        <fullName evidence="12">FAD-dependent oxidoreductase</fullName>
    </submittedName>
</protein>
<evidence type="ECO:0000256" key="1">
    <source>
        <dbReference type="ARBA" id="ARBA00001917"/>
    </source>
</evidence>
<dbReference type="Pfam" id="PF07992">
    <property type="entry name" value="Pyr_redox_2"/>
    <property type="match status" value="1"/>
</dbReference>
<evidence type="ECO:0000256" key="3">
    <source>
        <dbReference type="ARBA" id="ARBA00011048"/>
    </source>
</evidence>
<dbReference type="PANTHER" id="PTHR42917:SF2">
    <property type="entry name" value="2,4-DIENOYL-COA REDUCTASE [(2E)-ENOYL-COA-PRODUCING]"/>
    <property type="match status" value="1"/>
</dbReference>
<dbReference type="Pfam" id="PF00724">
    <property type="entry name" value="Oxidored_FMN"/>
    <property type="match status" value="1"/>
</dbReference>
<keyword evidence="9" id="KW-0411">Iron-sulfur</keyword>
<dbReference type="InterPro" id="IPR036188">
    <property type="entry name" value="FAD/NAD-bd_sf"/>
</dbReference>
<dbReference type="RefSeq" id="WP_213237793.1">
    <property type="nucleotide sequence ID" value="NZ_JAHBCL010000028.1"/>
</dbReference>
<evidence type="ECO:0000256" key="8">
    <source>
        <dbReference type="ARBA" id="ARBA00023004"/>
    </source>
</evidence>
<gene>
    <name evidence="12" type="ORF">KHM83_14695</name>
</gene>
<accession>A0ABS5PU90</accession>
<keyword evidence="13" id="KW-1185">Reference proteome</keyword>
<dbReference type="PRINTS" id="PR00368">
    <property type="entry name" value="FADPNR"/>
</dbReference>
<dbReference type="InterPro" id="IPR023753">
    <property type="entry name" value="FAD/NAD-binding_dom"/>
</dbReference>
<dbReference type="Gene3D" id="3.20.20.70">
    <property type="entry name" value="Aldolase class I"/>
    <property type="match status" value="1"/>
</dbReference>